<keyword evidence="1" id="KW-0472">Membrane</keyword>
<accession>A0A090AD77</accession>
<evidence type="ECO:0000313" key="2">
    <source>
        <dbReference type="EMBL" id="BAP54744.1"/>
    </source>
</evidence>
<protein>
    <recommendedName>
        <fullName evidence="4">DUF2304 domain-containing protein</fullName>
    </recommendedName>
</protein>
<feature type="transmembrane region" description="Helical" evidence="1">
    <location>
        <begin position="67"/>
        <end position="86"/>
    </location>
</feature>
<reference evidence="2" key="1">
    <citation type="journal article" date="2014" name="ISME J.">
        <title>Ecophysiology of Thioploca ingrica as revealed by the complete genome sequence supplemented with proteomic evidence.</title>
        <authorList>
            <person name="Kojima H."/>
            <person name="Ogura Y."/>
            <person name="Yamamoto N."/>
            <person name="Togashi T."/>
            <person name="Mori H."/>
            <person name="Watanabe T."/>
            <person name="Nemoto F."/>
            <person name="Kurokawa K."/>
            <person name="Hayashi T."/>
            <person name="Fukui M."/>
        </authorList>
    </citation>
    <scope>NUCLEOTIDE SEQUENCE [LARGE SCALE GENOMIC DNA]</scope>
</reference>
<dbReference type="Proteomes" id="UP000031623">
    <property type="component" value="Chromosome"/>
</dbReference>
<feature type="transmembrane region" description="Helical" evidence="1">
    <location>
        <begin position="6"/>
        <end position="22"/>
    </location>
</feature>
<evidence type="ECO:0000256" key="1">
    <source>
        <dbReference type="SAM" id="Phobius"/>
    </source>
</evidence>
<dbReference type="HOGENOM" id="CLU_134280_3_0_6"/>
<dbReference type="OrthoDB" id="8812556at2"/>
<dbReference type="Pfam" id="PF10066">
    <property type="entry name" value="DUF2304"/>
    <property type="match status" value="1"/>
</dbReference>
<dbReference type="STRING" id="40754.THII_0447"/>
<organism evidence="2 3">
    <name type="scientific">Thioploca ingrica</name>
    <dbReference type="NCBI Taxonomy" id="40754"/>
    <lineage>
        <taxon>Bacteria</taxon>
        <taxon>Pseudomonadati</taxon>
        <taxon>Pseudomonadota</taxon>
        <taxon>Gammaproteobacteria</taxon>
        <taxon>Thiotrichales</taxon>
        <taxon>Thiotrichaceae</taxon>
        <taxon>Thioploca</taxon>
    </lineage>
</organism>
<dbReference type="EMBL" id="AP014633">
    <property type="protein sequence ID" value="BAP54744.1"/>
    <property type="molecule type" value="Genomic_DNA"/>
</dbReference>
<keyword evidence="1" id="KW-1133">Transmembrane helix</keyword>
<feature type="transmembrane region" description="Helical" evidence="1">
    <location>
        <begin position="34"/>
        <end position="52"/>
    </location>
</feature>
<gene>
    <name evidence="2" type="ORF">THII_0447</name>
</gene>
<dbReference type="InterPro" id="IPR019277">
    <property type="entry name" value="DUF2304"/>
</dbReference>
<evidence type="ECO:0000313" key="3">
    <source>
        <dbReference type="Proteomes" id="UP000031623"/>
    </source>
</evidence>
<keyword evidence="1" id="KW-0812">Transmembrane</keyword>
<dbReference type="KEGG" id="tig:THII_0447"/>
<evidence type="ECO:0008006" key="4">
    <source>
        <dbReference type="Google" id="ProtNLM"/>
    </source>
</evidence>
<name>A0A090AD77_9GAMM</name>
<keyword evidence="3" id="KW-1185">Reference proteome</keyword>
<dbReference type="AlphaFoldDB" id="A0A090AD77"/>
<proteinExistence type="predicted"/>
<sequence length="116" mass="13303">MSYQITSSILGLLLAGIILWLIRRDHLHSHHALWWLLVALIVMVLGIFPRLIDFLAYQLGVNYPPTLLFILGMGMILIKVISIDLHQSDLERKIRRLAQKLAILANERDPDNNPDD</sequence>